<dbReference type="Proteomes" id="UP000239352">
    <property type="component" value="Unassembled WGS sequence"/>
</dbReference>
<keyword evidence="8" id="KW-1207">Sterol metabolism</keyword>
<protein>
    <recommendedName>
        <fullName evidence="14">Cholesterol oxidase</fullName>
        <ecNumber evidence="13">1.1.3.6</ecNumber>
        <ecNumber evidence="11">5.3.3.1</ecNumber>
    </recommendedName>
    <alternativeName>
        <fullName evidence="15">Cholesterol isomerase</fullName>
    </alternativeName>
</protein>
<organism evidence="18 19">
    <name type="scientific">Actinopolyspora mortivallis</name>
    <dbReference type="NCBI Taxonomy" id="33906"/>
    <lineage>
        <taxon>Bacteria</taxon>
        <taxon>Bacillati</taxon>
        <taxon>Actinomycetota</taxon>
        <taxon>Actinomycetes</taxon>
        <taxon>Actinopolysporales</taxon>
        <taxon>Actinopolysporaceae</taxon>
        <taxon>Actinopolyspora</taxon>
    </lineage>
</organism>
<accession>A0A2T0GVY8</accession>
<feature type="domain" description="Glucose-methanol-choline oxidoreductase N-terminal" evidence="16">
    <location>
        <begin position="129"/>
        <end position="336"/>
    </location>
</feature>
<dbReference type="Pfam" id="PF22500">
    <property type="entry name" value="GMC_oxred_C_1st"/>
    <property type="match status" value="1"/>
</dbReference>
<dbReference type="GO" id="GO:0004769">
    <property type="term" value="F:steroid Delta-isomerase activity"/>
    <property type="evidence" value="ECO:0007669"/>
    <property type="project" value="UniProtKB-EC"/>
</dbReference>
<dbReference type="AlphaFoldDB" id="A0A2T0GVY8"/>
<dbReference type="STRING" id="1050202.GCA_000384035_02791"/>
<comment type="similarity">
    <text evidence="2">Belongs to the GMC oxidoreductase family.</text>
</comment>
<evidence type="ECO:0000256" key="7">
    <source>
        <dbReference type="ARBA" id="ARBA00023098"/>
    </source>
</evidence>
<evidence type="ECO:0000259" key="16">
    <source>
        <dbReference type="Pfam" id="PF00732"/>
    </source>
</evidence>
<dbReference type="PANTHER" id="PTHR47470">
    <property type="entry name" value="CHOLESTEROL OXIDASE"/>
    <property type="match status" value="1"/>
</dbReference>
<evidence type="ECO:0000256" key="2">
    <source>
        <dbReference type="ARBA" id="ARBA00010790"/>
    </source>
</evidence>
<dbReference type="GO" id="GO:0008203">
    <property type="term" value="P:cholesterol metabolic process"/>
    <property type="evidence" value="ECO:0007669"/>
    <property type="project" value="UniProtKB-KW"/>
</dbReference>
<dbReference type="SUPFAM" id="SSF54373">
    <property type="entry name" value="FAD-linked reductases, C-terminal domain"/>
    <property type="match status" value="1"/>
</dbReference>
<dbReference type="InterPro" id="IPR007867">
    <property type="entry name" value="GMC_OxRtase_C"/>
</dbReference>
<evidence type="ECO:0000256" key="13">
    <source>
        <dbReference type="ARBA" id="ARBA00049723"/>
    </source>
</evidence>
<keyword evidence="5" id="KW-0274">FAD</keyword>
<keyword evidence="9" id="KW-0753">Steroid metabolism</keyword>
<dbReference type="GO" id="GO:0050660">
    <property type="term" value="F:flavin adenine dinucleotide binding"/>
    <property type="evidence" value="ECO:0007669"/>
    <property type="project" value="InterPro"/>
</dbReference>
<evidence type="ECO:0000256" key="15">
    <source>
        <dbReference type="ARBA" id="ARBA00049778"/>
    </source>
</evidence>
<comment type="pathway">
    <text evidence="12">Steroid metabolism; cholesterol degradation.</text>
</comment>
<keyword evidence="3" id="KW-0153">Cholesterol metabolism</keyword>
<keyword evidence="19" id="KW-1185">Reference proteome</keyword>
<evidence type="ECO:0000256" key="1">
    <source>
        <dbReference type="ARBA" id="ARBA00001974"/>
    </source>
</evidence>
<dbReference type="InterPro" id="IPR000172">
    <property type="entry name" value="GMC_OxRdtase_N"/>
</dbReference>
<dbReference type="PANTHER" id="PTHR47470:SF1">
    <property type="entry name" value="FAD-DEPENDENT OXIDOREDUCTASE 2 FAD BINDING DOMAIN-CONTAINING PROTEIN"/>
    <property type="match status" value="1"/>
</dbReference>
<dbReference type="Pfam" id="PF00732">
    <property type="entry name" value="GMC_oxred_N"/>
    <property type="match status" value="1"/>
</dbReference>
<dbReference type="SUPFAM" id="SSF51905">
    <property type="entry name" value="FAD/NAD(P)-binding domain"/>
    <property type="match status" value="1"/>
</dbReference>
<sequence length="544" mass="59354">MIGMANSDLSRRRFLGLAAVQSAAALGLERIALGSEQDSDSLPSFVPALVVGSGYGGAVSALRLGEAGVRTLVLEEGKLWNEPGPDGEVFCSVLDPDRRSTWLRTRTQTPLGTFLWLDVVNRDIERFTGVLDRVEHPNMAIYQGRGVGGGSLVNGGMAVVPERRALRRALPTVSPESMYERYFPRARRQLGVNEISPAWFEHTEWYRYARVARRHANRAGLDSVLVPNVYDFAHMRREAEGEAPRSALAAEVIYGNNYGKRSLDRTYLADAVGTGNVRIESLRRVRSVRREPDGTLVVSVRRIDESGTVLESREVGCRWLFLGAGSNGTTELLLRSRETGSLPELSEHLGQGWGTNGNVMFGRSNPLWDPTGGRQSTIPVVGIDDRNNPHGPVFAESVPLPAGVETFVSLHLAITENPERGRFVFDSASDSARLLWDPDQGQPSVTAARATFDPVNRANGTIYRRDLFGDTRAFEDRFTYHPLGGCVLGAATDGHGRVRGCPGLYVTDGSLIPGAVGVNPFVTITALAERNVEHVLAADIGVRR</sequence>
<evidence type="ECO:0000256" key="5">
    <source>
        <dbReference type="ARBA" id="ARBA00022827"/>
    </source>
</evidence>
<evidence type="ECO:0000256" key="10">
    <source>
        <dbReference type="ARBA" id="ARBA00023235"/>
    </source>
</evidence>
<dbReference type="InterPro" id="IPR052542">
    <property type="entry name" value="Cholesterol_Oxidase"/>
</dbReference>
<dbReference type="EC" id="5.3.3.1" evidence="11"/>
<dbReference type="EMBL" id="PVSR01000017">
    <property type="protein sequence ID" value="PRW63264.1"/>
    <property type="molecule type" value="Genomic_DNA"/>
</dbReference>
<dbReference type="GO" id="GO:0016995">
    <property type="term" value="F:cholesterol oxidase activity"/>
    <property type="evidence" value="ECO:0007669"/>
    <property type="project" value="UniProtKB-EC"/>
</dbReference>
<dbReference type="InParanoid" id="A0A2T0GVY8"/>
<dbReference type="EC" id="1.1.3.6" evidence="13"/>
<keyword evidence="10" id="KW-0413">Isomerase</keyword>
<comment type="caution">
    <text evidence="18">The sequence shown here is derived from an EMBL/GenBank/DDBJ whole genome shotgun (WGS) entry which is preliminary data.</text>
</comment>
<dbReference type="RefSeq" id="WP_106113914.1">
    <property type="nucleotide sequence ID" value="NZ_PVSR01000017.1"/>
</dbReference>
<evidence type="ECO:0000256" key="11">
    <source>
        <dbReference type="ARBA" id="ARBA00038856"/>
    </source>
</evidence>
<keyword evidence="7" id="KW-0443">Lipid metabolism</keyword>
<name>A0A2T0GVY8_ACTMO</name>
<proteinExistence type="inferred from homology"/>
<evidence type="ECO:0000259" key="17">
    <source>
        <dbReference type="Pfam" id="PF05199"/>
    </source>
</evidence>
<dbReference type="Pfam" id="PF05199">
    <property type="entry name" value="GMC_oxred_C"/>
    <property type="match status" value="1"/>
</dbReference>
<gene>
    <name evidence="18" type="ORF">CEP50_11335</name>
</gene>
<evidence type="ECO:0000256" key="9">
    <source>
        <dbReference type="ARBA" id="ARBA00023221"/>
    </source>
</evidence>
<feature type="domain" description="Glucose-methanol-choline oxidoreductase C-terminal" evidence="17">
    <location>
        <begin position="478"/>
        <end position="528"/>
    </location>
</feature>
<keyword evidence="6" id="KW-0560">Oxidoreductase</keyword>
<reference evidence="18 19" key="1">
    <citation type="submission" date="2018-03" db="EMBL/GenBank/DDBJ databases">
        <title>Actinopolyspora mortivallis from Sahara, screening for active biomolecules.</title>
        <authorList>
            <person name="Selama O."/>
            <person name="Wellington E.M.H."/>
            <person name="Hacene H."/>
        </authorList>
    </citation>
    <scope>NUCLEOTIDE SEQUENCE [LARGE SCALE GENOMIC DNA]</scope>
    <source>
        <strain evidence="18 19">M5A</strain>
    </source>
</reference>
<evidence type="ECO:0000256" key="4">
    <source>
        <dbReference type="ARBA" id="ARBA00022630"/>
    </source>
</evidence>
<evidence type="ECO:0000313" key="19">
    <source>
        <dbReference type="Proteomes" id="UP000239352"/>
    </source>
</evidence>
<evidence type="ECO:0000313" key="18">
    <source>
        <dbReference type="EMBL" id="PRW63264.1"/>
    </source>
</evidence>
<keyword evidence="4" id="KW-0285">Flavoprotein</keyword>
<dbReference type="Gene3D" id="3.30.410.10">
    <property type="entry name" value="Cholesterol Oxidase, domain 2"/>
    <property type="match status" value="1"/>
</dbReference>
<evidence type="ECO:0000256" key="12">
    <source>
        <dbReference type="ARBA" id="ARBA00049645"/>
    </source>
</evidence>
<evidence type="ECO:0000256" key="14">
    <source>
        <dbReference type="ARBA" id="ARBA00049744"/>
    </source>
</evidence>
<dbReference type="InterPro" id="IPR036188">
    <property type="entry name" value="FAD/NAD-bd_sf"/>
</dbReference>
<evidence type="ECO:0000256" key="8">
    <source>
        <dbReference type="ARBA" id="ARBA00023166"/>
    </source>
</evidence>
<dbReference type="Gene3D" id="3.50.50.60">
    <property type="entry name" value="FAD/NAD(P)-binding domain"/>
    <property type="match status" value="1"/>
</dbReference>
<evidence type="ECO:0000256" key="3">
    <source>
        <dbReference type="ARBA" id="ARBA00022548"/>
    </source>
</evidence>
<evidence type="ECO:0000256" key="6">
    <source>
        <dbReference type="ARBA" id="ARBA00023002"/>
    </source>
</evidence>
<comment type="cofactor">
    <cofactor evidence="1">
        <name>FAD</name>
        <dbReference type="ChEBI" id="CHEBI:57692"/>
    </cofactor>
</comment>